<dbReference type="SMART" id="SM00267">
    <property type="entry name" value="GGDEF"/>
    <property type="match status" value="1"/>
</dbReference>
<dbReference type="GO" id="GO:0052621">
    <property type="term" value="F:diguanylate cyclase activity"/>
    <property type="evidence" value="ECO:0007669"/>
    <property type="project" value="UniProtKB-EC"/>
</dbReference>
<sequence length="279" mass="31174">MSIETALTEHASNPLVEFNPNAILVVENMQIVYANEAAGHVFHTQVSELINLALTNLNQSEESLAVLTQHTQQATESKSSHQQHITLMSGAGIRYYDATFFFAQKQVYIFFQDISSQVQTENALQAQATHDPLTGLFNRQQLFLMGAQDIARSKRYNNPVSILVVTIANMRHINQSYGYAMGDHVLINLSRSLKDVLRESDYAARLDNKSFVICLIDATLEQTDIVTLRIKSAVANRDITIADTNIPVEISFGGAELDHEADHQFDDFLLRAEKNCAES</sequence>
<comment type="catalytic activity">
    <reaction evidence="2">
        <text>2 GTP = 3',3'-c-di-GMP + 2 diphosphate</text>
        <dbReference type="Rhea" id="RHEA:24898"/>
        <dbReference type="ChEBI" id="CHEBI:33019"/>
        <dbReference type="ChEBI" id="CHEBI:37565"/>
        <dbReference type="ChEBI" id="CHEBI:58805"/>
        <dbReference type="EC" id="2.7.7.65"/>
    </reaction>
</comment>
<protein>
    <recommendedName>
        <fullName evidence="1">diguanylate cyclase</fullName>
        <ecNumber evidence="1">2.7.7.65</ecNumber>
    </recommendedName>
</protein>
<dbReference type="InterPro" id="IPR035965">
    <property type="entry name" value="PAS-like_dom_sf"/>
</dbReference>
<reference evidence="4 5" key="1">
    <citation type="journal article" date="2008" name="Int. J. Syst. Evol. Microbiol.">
        <title>Neptunomonas japonica sp. nov., an Osedax japonicus symbiont-like bacterium isolated from sediment adjacent to sperm whale carcasses off Kagoshima, Japan.</title>
        <authorList>
            <person name="Miyazaki M."/>
            <person name="Nogi Y."/>
            <person name="Fujiwara Y."/>
            <person name="Kawato M."/>
            <person name="Kubokawa K."/>
            <person name="Horikoshi K."/>
        </authorList>
    </citation>
    <scope>NUCLEOTIDE SEQUENCE [LARGE SCALE GENOMIC DNA]</scope>
    <source>
        <strain evidence="4 5">JAMM 1380</strain>
    </source>
</reference>
<dbReference type="Gene3D" id="3.30.70.270">
    <property type="match status" value="1"/>
</dbReference>
<dbReference type="SUPFAM" id="SSF55073">
    <property type="entry name" value="Nucleotide cyclase"/>
    <property type="match status" value="1"/>
</dbReference>
<dbReference type="PROSITE" id="PS50887">
    <property type="entry name" value="GGDEF"/>
    <property type="match status" value="1"/>
</dbReference>
<evidence type="ECO:0000256" key="2">
    <source>
        <dbReference type="ARBA" id="ARBA00034247"/>
    </source>
</evidence>
<evidence type="ECO:0000313" key="5">
    <source>
        <dbReference type="Proteomes" id="UP000595332"/>
    </source>
</evidence>
<dbReference type="EC" id="2.7.7.65" evidence="1"/>
<evidence type="ECO:0000256" key="1">
    <source>
        <dbReference type="ARBA" id="ARBA00012528"/>
    </source>
</evidence>
<dbReference type="PANTHER" id="PTHR45138:SF9">
    <property type="entry name" value="DIGUANYLATE CYCLASE DGCM-RELATED"/>
    <property type="match status" value="1"/>
</dbReference>
<dbReference type="EMBL" id="AP014546">
    <property type="protein sequence ID" value="BBB29075.1"/>
    <property type="molecule type" value="Genomic_DNA"/>
</dbReference>
<dbReference type="Gene3D" id="3.30.450.20">
    <property type="entry name" value="PAS domain"/>
    <property type="match status" value="1"/>
</dbReference>
<dbReference type="Pfam" id="PF00990">
    <property type="entry name" value="GGDEF"/>
    <property type="match status" value="1"/>
</dbReference>
<accession>A0A7R6PRJ3</accession>
<dbReference type="InterPro" id="IPR029787">
    <property type="entry name" value="Nucleotide_cyclase"/>
</dbReference>
<organism evidence="4 5">
    <name type="scientific">Neptunomonas japonica JAMM 1380</name>
    <dbReference type="NCBI Taxonomy" id="1441457"/>
    <lineage>
        <taxon>Bacteria</taxon>
        <taxon>Pseudomonadati</taxon>
        <taxon>Pseudomonadota</taxon>
        <taxon>Gammaproteobacteria</taxon>
        <taxon>Oceanospirillales</taxon>
        <taxon>Oceanospirillaceae</taxon>
        <taxon>Neptunomonas</taxon>
    </lineage>
</organism>
<dbReference type="GO" id="GO:1902201">
    <property type="term" value="P:negative regulation of bacterial-type flagellum-dependent cell motility"/>
    <property type="evidence" value="ECO:0007669"/>
    <property type="project" value="TreeGrafter"/>
</dbReference>
<name>A0A7R6PRJ3_9GAMM</name>
<dbReference type="InterPro" id="IPR043128">
    <property type="entry name" value="Rev_trsase/Diguanyl_cyclase"/>
</dbReference>
<dbReference type="InterPro" id="IPR000160">
    <property type="entry name" value="GGDEF_dom"/>
</dbReference>
<dbReference type="PANTHER" id="PTHR45138">
    <property type="entry name" value="REGULATORY COMPONENTS OF SENSORY TRANSDUCTION SYSTEM"/>
    <property type="match status" value="1"/>
</dbReference>
<dbReference type="RefSeq" id="WP_201349714.1">
    <property type="nucleotide sequence ID" value="NZ_AP014546.1"/>
</dbReference>
<dbReference type="AlphaFoldDB" id="A0A7R6PRJ3"/>
<dbReference type="GO" id="GO:0043709">
    <property type="term" value="P:cell adhesion involved in single-species biofilm formation"/>
    <property type="evidence" value="ECO:0007669"/>
    <property type="project" value="TreeGrafter"/>
</dbReference>
<dbReference type="CDD" id="cd01949">
    <property type="entry name" value="GGDEF"/>
    <property type="match status" value="1"/>
</dbReference>
<evidence type="ECO:0000313" key="4">
    <source>
        <dbReference type="EMBL" id="BBB29075.1"/>
    </source>
</evidence>
<gene>
    <name evidence="4" type="ORF">NEJAP_1120</name>
</gene>
<dbReference type="GO" id="GO:0005886">
    <property type="term" value="C:plasma membrane"/>
    <property type="evidence" value="ECO:0007669"/>
    <property type="project" value="TreeGrafter"/>
</dbReference>
<keyword evidence="5" id="KW-1185">Reference proteome</keyword>
<dbReference type="InterPro" id="IPR050469">
    <property type="entry name" value="Diguanylate_Cyclase"/>
</dbReference>
<feature type="domain" description="GGDEF" evidence="3">
    <location>
        <begin position="158"/>
        <end position="279"/>
    </location>
</feature>
<dbReference type="Proteomes" id="UP000595332">
    <property type="component" value="Chromosome"/>
</dbReference>
<dbReference type="NCBIfam" id="TIGR00254">
    <property type="entry name" value="GGDEF"/>
    <property type="match status" value="1"/>
</dbReference>
<dbReference type="KEGG" id="njp:NEJAP_1120"/>
<evidence type="ECO:0000259" key="3">
    <source>
        <dbReference type="PROSITE" id="PS50887"/>
    </source>
</evidence>
<proteinExistence type="predicted"/>
<dbReference type="SUPFAM" id="SSF55785">
    <property type="entry name" value="PYP-like sensor domain (PAS domain)"/>
    <property type="match status" value="1"/>
</dbReference>